<comment type="caution">
    <text evidence="3">The sequence shown here is derived from an EMBL/GenBank/DDBJ whole genome shotgun (WGS) entry which is preliminary data.</text>
</comment>
<proteinExistence type="inferred from homology"/>
<protein>
    <submittedName>
        <fullName evidence="3">Universal stress protein</fullName>
    </submittedName>
</protein>
<reference evidence="4" key="1">
    <citation type="journal article" date="2019" name="Int. J. Syst. Evol. Microbiol.">
        <title>The Global Catalogue of Microorganisms (GCM) 10K type strain sequencing project: providing services to taxonomists for standard genome sequencing and annotation.</title>
        <authorList>
            <consortium name="The Broad Institute Genomics Platform"/>
            <consortium name="The Broad Institute Genome Sequencing Center for Infectious Disease"/>
            <person name="Wu L."/>
            <person name="Ma J."/>
        </authorList>
    </citation>
    <scope>NUCLEOTIDE SEQUENCE [LARGE SCALE GENOMIC DNA]</scope>
    <source>
        <strain evidence="4">CCUG 47105</strain>
    </source>
</reference>
<dbReference type="RefSeq" id="WP_204810137.1">
    <property type="nucleotide sequence ID" value="NZ_BAAAIY010000002.1"/>
</dbReference>
<dbReference type="Gene3D" id="3.40.50.620">
    <property type="entry name" value="HUPs"/>
    <property type="match status" value="2"/>
</dbReference>
<dbReference type="PANTHER" id="PTHR46553">
    <property type="entry name" value="ADENINE NUCLEOTIDE ALPHA HYDROLASES-LIKE SUPERFAMILY PROTEIN"/>
    <property type="match status" value="1"/>
</dbReference>
<dbReference type="PRINTS" id="PR01438">
    <property type="entry name" value="UNVRSLSTRESS"/>
</dbReference>
<dbReference type="InterPro" id="IPR006016">
    <property type="entry name" value="UspA"/>
</dbReference>
<organism evidence="3 4">
    <name type="scientific">Oerskovia paurometabola</name>
    <dbReference type="NCBI Taxonomy" id="162170"/>
    <lineage>
        <taxon>Bacteria</taxon>
        <taxon>Bacillati</taxon>
        <taxon>Actinomycetota</taxon>
        <taxon>Actinomycetes</taxon>
        <taxon>Micrococcales</taxon>
        <taxon>Cellulomonadaceae</taxon>
        <taxon>Oerskovia</taxon>
    </lineage>
</organism>
<name>A0ABW1X919_9CELL</name>
<evidence type="ECO:0000313" key="3">
    <source>
        <dbReference type="EMBL" id="MFC6424955.1"/>
    </source>
</evidence>
<feature type="domain" description="UspA" evidence="2">
    <location>
        <begin position="5"/>
        <end position="142"/>
    </location>
</feature>
<feature type="domain" description="UspA" evidence="2">
    <location>
        <begin position="153"/>
        <end position="290"/>
    </location>
</feature>
<dbReference type="Pfam" id="PF00582">
    <property type="entry name" value="Usp"/>
    <property type="match status" value="2"/>
</dbReference>
<sequence>MTIAPVVVGIDGSSTSREALTWAAQEARLRGAPLRVIHARRRPASDPVFEGGFCLPPIVPEPGPDVPLDTARDLVHETAPGVPVEAWVLEGAAASVLREEAENGATLLVVGSRGHGALGSLFLGSVSARLAADAAAPVVVVPPGVSPRSDGPVVIGVDGSTHSTAAVRAAALEASVRGVPLDLVCAYTVAADLLTSPLVPRSDALRTESTDRARRVVEAAAQTAHEAHEGVEVRTFVVEGTPSDAIAQVAGDTASLVAVGSRGHGRVLGPVLGSVSQSVLHHARWPVLVAHGDVPDGER</sequence>
<dbReference type="EMBL" id="JBHSTM010000005">
    <property type="protein sequence ID" value="MFC6424955.1"/>
    <property type="molecule type" value="Genomic_DNA"/>
</dbReference>
<keyword evidence="4" id="KW-1185">Reference proteome</keyword>
<gene>
    <name evidence="3" type="ORF">ACFP71_08965</name>
</gene>
<dbReference type="Proteomes" id="UP001596305">
    <property type="component" value="Unassembled WGS sequence"/>
</dbReference>
<evidence type="ECO:0000259" key="2">
    <source>
        <dbReference type="Pfam" id="PF00582"/>
    </source>
</evidence>
<evidence type="ECO:0000313" key="4">
    <source>
        <dbReference type="Proteomes" id="UP001596305"/>
    </source>
</evidence>
<dbReference type="InterPro" id="IPR006015">
    <property type="entry name" value="Universal_stress_UspA"/>
</dbReference>
<comment type="similarity">
    <text evidence="1">Belongs to the universal stress protein A family.</text>
</comment>
<dbReference type="SUPFAM" id="SSF52402">
    <property type="entry name" value="Adenine nucleotide alpha hydrolases-like"/>
    <property type="match status" value="2"/>
</dbReference>
<dbReference type="CDD" id="cd00293">
    <property type="entry name" value="USP-like"/>
    <property type="match status" value="2"/>
</dbReference>
<dbReference type="PANTHER" id="PTHR46553:SF3">
    <property type="entry name" value="ADENINE NUCLEOTIDE ALPHA HYDROLASES-LIKE SUPERFAMILY PROTEIN"/>
    <property type="match status" value="1"/>
</dbReference>
<dbReference type="InterPro" id="IPR014729">
    <property type="entry name" value="Rossmann-like_a/b/a_fold"/>
</dbReference>
<evidence type="ECO:0000256" key="1">
    <source>
        <dbReference type="ARBA" id="ARBA00008791"/>
    </source>
</evidence>
<accession>A0ABW1X919</accession>